<gene>
    <name evidence="1" type="ORF">METZ01_LOCUS252774</name>
</gene>
<organism evidence="1">
    <name type="scientific">marine metagenome</name>
    <dbReference type="NCBI Taxonomy" id="408172"/>
    <lineage>
        <taxon>unclassified sequences</taxon>
        <taxon>metagenomes</taxon>
        <taxon>ecological metagenomes</taxon>
    </lineage>
</organism>
<dbReference type="AlphaFoldDB" id="A0A382IJR4"/>
<reference evidence="1" key="1">
    <citation type="submission" date="2018-05" db="EMBL/GenBank/DDBJ databases">
        <authorList>
            <person name="Lanie J.A."/>
            <person name="Ng W.-L."/>
            <person name="Kazmierczak K.M."/>
            <person name="Andrzejewski T.M."/>
            <person name="Davidsen T.M."/>
            <person name="Wayne K.J."/>
            <person name="Tettelin H."/>
            <person name="Glass J.I."/>
            <person name="Rusch D."/>
            <person name="Podicherti R."/>
            <person name="Tsui H.-C.T."/>
            <person name="Winkler M.E."/>
        </authorList>
    </citation>
    <scope>NUCLEOTIDE SEQUENCE</scope>
</reference>
<evidence type="ECO:0008006" key="2">
    <source>
        <dbReference type="Google" id="ProtNLM"/>
    </source>
</evidence>
<accession>A0A382IJR4</accession>
<dbReference type="EMBL" id="UINC01067849">
    <property type="protein sequence ID" value="SVB99920.1"/>
    <property type="molecule type" value="Genomic_DNA"/>
</dbReference>
<evidence type="ECO:0000313" key="1">
    <source>
        <dbReference type="EMBL" id="SVB99920.1"/>
    </source>
</evidence>
<protein>
    <recommendedName>
        <fullName evidence="2">Glutaredoxin domain-containing protein</fullName>
    </recommendedName>
</protein>
<sequence length="49" mass="5644">MVTFSRKTTAEMKKRTCGKTFVPQIMVDDHYFGGLAELIVYFKGRPNTE</sequence>
<name>A0A382IJR4_9ZZZZ</name>
<proteinExistence type="predicted"/>